<dbReference type="InterPro" id="IPR005302">
    <property type="entry name" value="MoCF_Sase_C"/>
</dbReference>
<gene>
    <name evidence="3" type="ORF">HKI87_08g55590</name>
</gene>
<accession>A0AAX4PDH6</accession>
<dbReference type="Pfam" id="PF03473">
    <property type="entry name" value="MOSC"/>
    <property type="match status" value="1"/>
</dbReference>
<dbReference type="GO" id="GO:0030170">
    <property type="term" value="F:pyridoxal phosphate binding"/>
    <property type="evidence" value="ECO:0007669"/>
    <property type="project" value="InterPro"/>
</dbReference>
<dbReference type="Proteomes" id="UP001472866">
    <property type="component" value="Chromosome 08"/>
</dbReference>
<dbReference type="GO" id="GO:0030151">
    <property type="term" value="F:molybdenum ion binding"/>
    <property type="evidence" value="ECO:0007669"/>
    <property type="project" value="InterPro"/>
</dbReference>
<dbReference type="InterPro" id="IPR015424">
    <property type="entry name" value="PyrdxlP-dep_Trfase"/>
</dbReference>
<dbReference type="InterPro" id="IPR005303">
    <property type="entry name" value="MOCOS_middle"/>
</dbReference>
<evidence type="ECO:0000313" key="3">
    <source>
        <dbReference type="EMBL" id="WZN64005.1"/>
    </source>
</evidence>
<evidence type="ECO:0000313" key="4">
    <source>
        <dbReference type="Proteomes" id="UP001472866"/>
    </source>
</evidence>
<dbReference type="Gene3D" id="3.40.640.10">
    <property type="entry name" value="Type I PLP-dependent aspartate aminotransferase-like (Major domain)"/>
    <property type="match status" value="1"/>
</dbReference>
<proteinExistence type="predicted"/>
<dbReference type="SUPFAM" id="SSF141673">
    <property type="entry name" value="MOSC N-terminal domain-like"/>
    <property type="match status" value="1"/>
</dbReference>
<dbReference type="PANTHER" id="PTHR14237">
    <property type="entry name" value="MOLYBDOPTERIN COFACTOR SULFURASE MOSC"/>
    <property type="match status" value="1"/>
</dbReference>
<dbReference type="GO" id="GO:0003824">
    <property type="term" value="F:catalytic activity"/>
    <property type="evidence" value="ECO:0007669"/>
    <property type="project" value="InterPro"/>
</dbReference>
<dbReference type="InterPro" id="IPR015421">
    <property type="entry name" value="PyrdxlP-dep_Trfase_major"/>
</dbReference>
<dbReference type="PANTHER" id="PTHR14237:SF80">
    <property type="entry name" value="MOLYBDENUM COFACTOR SULFURASE"/>
    <property type="match status" value="1"/>
</dbReference>
<evidence type="ECO:0000256" key="1">
    <source>
        <dbReference type="ARBA" id="ARBA00023150"/>
    </source>
</evidence>
<feature type="domain" description="MOSC" evidence="2">
    <location>
        <begin position="649"/>
        <end position="813"/>
    </location>
</feature>
<reference evidence="3 4" key="1">
    <citation type="submission" date="2024-03" db="EMBL/GenBank/DDBJ databases">
        <title>Complete genome sequence of the green alga Chloropicon roscoffensis RCC1871.</title>
        <authorList>
            <person name="Lemieux C."/>
            <person name="Pombert J.-F."/>
            <person name="Otis C."/>
            <person name="Turmel M."/>
        </authorList>
    </citation>
    <scope>NUCLEOTIDE SEQUENCE [LARGE SCALE GENOMIC DNA]</scope>
    <source>
        <strain evidence="3 4">RCC1871</strain>
    </source>
</reference>
<sequence length="827" mass="88661">MSESCEGKAAAWPAELARLLSWWKLVFRSAFAHQGGDAKDPQGEEADEVRQRAERKACFLGGEGAGRYGYGGAIDRIRHEEFSRLQDTRYLDHAGSTLYSETQVRKCLSRMERSVVMNPHTSGGREAPFEAARRRTLELCNASREDYLCVFTSGATASIKLVGECFRWSRESEFLYLQDNHNSVVGVREYALEAGATASPVDVSRAEGETEWEITRRARLSRAGGGESRAAAEEEAGEEGSNSLLAFPAESNFSGARYDLSLARDVRLSRCKVDGRGMRGDWFVLLDAAKACCTRPPDLVDHPADFVALSFYKIFGYPTGLGALLIRRDAAVALRRRYYGGGTVTVSVADEDFFRRRAGEDGWEDGTPSFLAIEALAEGFDQISRLGPSRIEAHASAIASYCARRMGSLRHQNGTRVCEVYGWDGGGGVGSFVVGQGPVVAFNVLRSDGSWVGYREVETLAGAAGIVLRTGCHCNPGACSDHLGITASQAKANFEAGHNCWDDRDVLEGKPTGCVRASFGYMSNWEDADALVCLLEATYAKIGTTGRGAALSVAQGRRGSPPALRGIYVYPVKSCRGFEAESWPVGRAGLHLDRRWAVACAQDGSILTQKRERRLATVETSAHGSRGVALNAPGMETLLLASTPSGEGVPEEDSARASGWFSRFLGRPCELVEAGGGGEGAKKGFSNQGGCLLVCEESVGRLLPAGEREEGVSLRSACLQFRPNLIVAGGEAFQEDGCRLVDLGGGKVVMEKLEDCARCGMVAVDQGTGERTRGGLLRSLARERKGLTFGILVSAAAAKGEAVLTVGAPVKFTRGEAGGQRRAAANV</sequence>
<dbReference type="Pfam" id="PF00266">
    <property type="entry name" value="Aminotran_5"/>
    <property type="match status" value="2"/>
</dbReference>
<dbReference type="SUPFAM" id="SSF53383">
    <property type="entry name" value="PLP-dependent transferases"/>
    <property type="match status" value="1"/>
</dbReference>
<organism evidence="3 4">
    <name type="scientific">Chloropicon roscoffensis</name>
    <dbReference type="NCBI Taxonomy" id="1461544"/>
    <lineage>
        <taxon>Eukaryota</taxon>
        <taxon>Viridiplantae</taxon>
        <taxon>Chlorophyta</taxon>
        <taxon>Chloropicophyceae</taxon>
        <taxon>Chloropicales</taxon>
        <taxon>Chloropicaceae</taxon>
        <taxon>Chloropicon</taxon>
    </lineage>
</organism>
<protein>
    <submittedName>
        <fullName evidence="3">Molybdenum cofactor sulfurase</fullName>
    </submittedName>
</protein>
<dbReference type="InterPro" id="IPR000192">
    <property type="entry name" value="Aminotrans_V_dom"/>
</dbReference>
<keyword evidence="4" id="KW-1185">Reference proteome</keyword>
<name>A0AAX4PDH6_9CHLO</name>
<dbReference type="EMBL" id="CP151508">
    <property type="protein sequence ID" value="WZN64005.1"/>
    <property type="molecule type" value="Genomic_DNA"/>
</dbReference>
<dbReference type="GO" id="GO:0006777">
    <property type="term" value="P:Mo-molybdopterin cofactor biosynthetic process"/>
    <property type="evidence" value="ECO:0007669"/>
    <property type="project" value="UniProtKB-KW"/>
</dbReference>
<dbReference type="AlphaFoldDB" id="A0AAX4PDH6"/>
<dbReference type="Pfam" id="PF03476">
    <property type="entry name" value="MOSC_N"/>
    <property type="match status" value="1"/>
</dbReference>
<evidence type="ECO:0000259" key="2">
    <source>
        <dbReference type="PROSITE" id="PS51340"/>
    </source>
</evidence>
<keyword evidence="1" id="KW-0501">Molybdenum cofactor biosynthesis</keyword>
<dbReference type="PROSITE" id="PS51340">
    <property type="entry name" value="MOSC"/>
    <property type="match status" value="1"/>
</dbReference>